<reference evidence="5" key="1">
    <citation type="journal article" date="2014" name="Front. Microbiol.">
        <title>High frequency of phylogenetically diverse reductive dehalogenase-homologous genes in deep subseafloor sedimentary metagenomes.</title>
        <authorList>
            <person name="Kawai M."/>
            <person name="Futagami T."/>
            <person name="Toyoda A."/>
            <person name="Takaki Y."/>
            <person name="Nishi S."/>
            <person name="Hori S."/>
            <person name="Arai W."/>
            <person name="Tsubouchi T."/>
            <person name="Morono Y."/>
            <person name="Uchiyama I."/>
            <person name="Ito T."/>
            <person name="Fujiyama A."/>
            <person name="Inagaki F."/>
            <person name="Takami H."/>
        </authorList>
    </citation>
    <scope>NUCLEOTIDE SEQUENCE</scope>
    <source>
        <strain evidence="5">Expedition CK06-06</strain>
    </source>
</reference>
<sequence length="199" mass="22063">GYIEAVEEFLHQLDADNGRIDHVVFACGSGGSAAGIALGLSLAYHENRNMGVLPRIHAVGVCDDPDYFYYTIASIAREMGLDLSSLLPTSEISMEDFVRDHMFVHQGKGLGYASSTAEELDFIVKFALETGIVLDPVYSGKAMYQFMKEMQENPDSYRNSRIVFWHTGGSLGNYEKIESLTATLESISPVERMNVYGRK</sequence>
<comment type="caution">
    <text evidence="5">The sequence shown here is derived from an EMBL/GenBank/DDBJ whole genome shotgun (WGS) entry which is preliminary data.</text>
</comment>
<name>X0U1L8_9ZZZZ</name>
<evidence type="ECO:0000256" key="2">
    <source>
        <dbReference type="ARBA" id="ARBA00008639"/>
    </source>
</evidence>
<dbReference type="PANTHER" id="PTHR43780:SF2">
    <property type="entry name" value="1-AMINOCYCLOPROPANE-1-CARBOXYLATE DEAMINASE-RELATED"/>
    <property type="match status" value="1"/>
</dbReference>
<dbReference type="Pfam" id="PF00291">
    <property type="entry name" value="PALP"/>
    <property type="match status" value="1"/>
</dbReference>
<feature type="domain" description="Tryptophan synthase beta chain-like PALP" evidence="4">
    <location>
        <begin position="1"/>
        <end position="168"/>
    </location>
</feature>
<organism evidence="5">
    <name type="scientific">marine sediment metagenome</name>
    <dbReference type="NCBI Taxonomy" id="412755"/>
    <lineage>
        <taxon>unclassified sequences</taxon>
        <taxon>metagenomes</taxon>
        <taxon>ecological metagenomes</taxon>
    </lineage>
</organism>
<feature type="non-terminal residue" evidence="5">
    <location>
        <position position="1"/>
    </location>
</feature>
<evidence type="ECO:0000256" key="3">
    <source>
        <dbReference type="ARBA" id="ARBA00022898"/>
    </source>
</evidence>
<dbReference type="InterPro" id="IPR027278">
    <property type="entry name" value="ACCD_DCysDesulf"/>
</dbReference>
<dbReference type="EMBL" id="BARS01011190">
    <property type="protein sequence ID" value="GAF99424.1"/>
    <property type="molecule type" value="Genomic_DNA"/>
</dbReference>
<keyword evidence="3" id="KW-0663">Pyridoxal phosphate</keyword>
<comment type="cofactor">
    <cofactor evidence="1">
        <name>pyridoxal 5'-phosphate</name>
        <dbReference type="ChEBI" id="CHEBI:597326"/>
    </cofactor>
</comment>
<dbReference type="GO" id="GO:0019148">
    <property type="term" value="F:D-cysteine desulfhydrase activity"/>
    <property type="evidence" value="ECO:0007669"/>
    <property type="project" value="TreeGrafter"/>
</dbReference>
<proteinExistence type="inferred from homology"/>
<evidence type="ECO:0000259" key="4">
    <source>
        <dbReference type="Pfam" id="PF00291"/>
    </source>
</evidence>
<dbReference type="InterPro" id="IPR036052">
    <property type="entry name" value="TrpB-like_PALP_sf"/>
</dbReference>
<dbReference type="InterPro" id="IPR001926">
    <property type="entry name" value="TrpB-like_PALP"/>
</dbReference>
<comment type="similarity">
    <text evidence="2">Belongs to the ACC deaminase/D-cysteine desulfhydrase family.</text>
</comment>
<gene>
    <name evidence="5" type="ORF">S01H1_20448</name>
</gene>
<dbReference type="Gene3D" id="3.40.50.1100">
    <property type="match status" value="1"/>
</dbReference>
<evidence type="ECO:0000256" key="1">
    <source>
        <dbReference type="ARBA" id="ARBA00001933"/>
    </source>
</evidence>
<evidence type="ECO:0000313" key="5">
    <source>
        <dbReference type="EMBL" id="GAF99424.1"/>
    </source>
</evidence>
<dbReference type="AlphaFoldDB" id="X0U1L8"/>
<accession>X0U1L8</accession>
<dbReference type="SUPFAM" id="SSF53686">
    <property type="entry name" value="Tryptophan synthase beta subunit-like PLP-dependent enzymes"/>
    <property type="match status" value="1"/>
</dbReference>
<dbReference type="PANTHER" id="PTHR43780">
    <property type="entry name" value="1-AMINOCYCLOPROPANE-1-CARBOXYLATE DEAMINASE-RELATED"/>
    <property type="match status" value="1"/>
</dbReference>
<protein>
    <recommendedName>
        <fullName evidence="4">Tryptophan synthase beta chain-like PALP domain-containing protein</fullName>
    </recommendedName>
</protein>